<dbReference type="InterPro" id="IPR012677">
    <property type="entry name" value="Nucleotide-bd_a/b_plait_sf"/>
</dbReference>
<evidence type="ECO:0000259" key="3">
    <source>
        <dbReference type="SMART" id="SM00360"/>
    </source>
</evidence>
<dbReference type="CDD" id="cd12254">
    <property type="entry name" value="RRM_hnRNPH_ESRPs_RBM12_like"/>
    <property type="match status" value="2"/>
</dbReference>
<name>A0A834ZNL7_TETSI</name>
<dbReference type="InterPro" id="IPR050666">
    <property type="entry name" value="ESRP"/>
</dbReference>
<dbReference type="Proteomes" id="UP000655225">
    <property type="component" value="Unassembled WGS sequence"/>
</dbReference>
<evidence type="ECO:0000256" key="1">
    <source>
        <dbReference type="ARBA" id="ARBA00022737"/>
    </source>
</evidence>
<accession>A0A834ZNL7</accession>
<evidence type="ECO:0000256" key="2">
    <source>
        <dbReference type="ARBA" id="ARBA00022884"/>
    </source>
</evidence>
<dbReference type="EMBL" id="JABCRI010000002">
    <property type="protein sequence ID" value="KAF8410645.1"/>
    <property type="molecule type" value="Genomic_DNA"/>
</dbReference>
<dbReference type="SMART" id="SM00360">
    <property type="entry name" value="RRM"/>
    <property type="match status" value="2"/>
</dbReference>
<comment type="caution">
    <text evidence="4">The sequence shown here is derived from an EMBL/GenBank/DDBJ whole genome shotgun (WGS) entry which is preliminary data.</text>
</comment>
<dbReference type="InterPro" id="IPR000504">
    <property type="entry name" value="RRM_dom"/>
</dbReference>
<evidence type="ECO:0000313" key="4">
    <source>
        <dbReference type="EMBL" id="KAF8410645.1"/>
    </source>
</evidence>
<proteinExistence type="predicted"/>
<dbReference type="SUPFAM" id="SSF54928">
    <property type="entry name" value="RNA-binding domain, RBD"/>
    <property type="match status" value="1"/>
</dbReference>
<gene>
    <name evidence="4" type="ORF">HHK36_003177</name>
</gene>
<dbReference type="Pfam" id="PF00076">
    <property type="entry name" value="RRM_1"/>
    <property type="match status" value="1"/>
</dbReference>
<keyword evidence="1" id="KW-0677">Repeat</keyword>
<keyword evidence="5" id="KW-1185">Reference proteome</keyword>
<dbReference type="OrthoDB" id="431068at2759"/>
<dbReference type="AlphaFoldDB" id="A0A834ZNL7"/>
<dbReference type="PANTHER" id="PTHR13976">
    <property type="entry name" value="HETEROGENEOUS NUCLEAR RIBONUCLEOPROTEIN-RELATED"/>
    <property type="match status" value="1"/>
</dbReference>
<reference evidence="4 5" key="1">
    <citation type="submission" date="2020-04" db="EMBL/GenBank/DDBJ databases">
        <title>Plant Genome Project.</title>
        <authorList>
            <person name="Zhang R.-G."/>
        </authorList>
    </citation>
    <scope>NUCLEOTIDE SEQUENCE [LARGE SCALE GENOMIC DNA]</scope>
    <source>
        <strain evidence="4">YNK0</strain>
        <tissue evidence="4">Leaf</tissue>
    </source>
</reference>
<dbReference type="GO" id="GO:0003723">
    <property type="term" value="F:RNA binding"/>
    <property type="evidence" value="ECO:0007669"/>
    <property type="project" value="UniProtKB-KW"/>
</dbReference>
<dbReference type="InterPro" id="IPR035979">
    <property type="entry name" value="RBD_domain_sf"/>
</dbReference>
<protein>
    <recommendedName>
        <fullName evidence="3">RRM domain-containing protein</fullName>
    </recommendedName>
</protein>
<sequence length="404" mass="45312">MLGEGSVGWVQATHLKFSSFSCLCLENDVDNTYLNFFGFVQVNFVSSRASGFRAYSHGGGSHPTFPVVCLRGIPFNCTDIDIFKFFAGLDIIDALLVNKNGHSSGEAFVVFAGAMQAEFVLQRDRQNMGRRSIYKDQMEYTEIFQLRGLPFSVSKSEIFDSFDEFMLTDDRIHIACHPDGKATGEAYLEFASADKAKKAMCKDKMIGSRYVEQFPSTPDDARQDSCSIAGLGNKNMTKYGDSLSLEEKDVSILAYTCQTGTDCDWRPELSHYKAVLDDDAEEEDMSSIYKFTYPCPSSQRVQKPFFREEMSPQFLISGLDSFRRGHSASQSGNLVTWVFLRELCIPSVRLRHSLNYTQMIRSTVEICAKTSVFNMPLDLEKFTNSASRSVRLRQLLGGSLEGAV</sequence>
<organism evidence="4 5">
    <name type="scientific">Tetracentron sinense</name>
    <name type="common">Spur-leaf</name>
    <dbReference type="NCBI Taxonomy" id="13715"/>
    <lineage>
        <taxon>Eukaryota</taxon>
        <taxon>Viridiplantae</taxon>
        <taxon>Streptophyta</taxon>
        <taxon>Embryophyta</taxon>
        <taxon>Tracheophyta</taxon>
        <taxon>Spermatophyta</taxon>
        <taxon>Magnoliopsida</taxon>
        <taxon>Trochodendrales</taxon>
        <taxon>Trochodendraceae</taxon>
        <taxon>Tetracentron</taxon>
    </lineage>
</organism>
<evidence type="ECO:0000313" key="5">
    <source>
        <dbReference type="Proteomes" id="UP000655225"/>
    </source>
</evidence>
<dbReference type="Gene3D" id="3.30.70.330">
    <property type="match status" value="2"/>
</dbReference>
<feature type="domain" description="RRM" evidence="3">
    <location>
        <begin position="143"/>
        <end position="214"/>
    </location>
</feature>
<keyword evidence="2" id="KW-0694">RNA-binding</keyword>
<feature type="domain" description="RRM" evidence="3">
    <location>
        <begin position="67"/>
        <end position="136"/>
    </location>
</feature>